<dbReference type="InterPro" id="IPR022025">
    <property type="entry name" value="Amidoligase_2"/>
</dbReference>
<gene>
    <name evidence="1" type="ORF">LQ318_05815</name>
</gene>
<dbReference type="Proteomes" id="UP001207337">
    <property type="component" value="Unassembled WGS sequence"/>
</dbReference>
<comment type="caution">
    <text evidence="1">The sequence shown here is derived from an EMBL/GenBank/DDBJ whole genome shotgun (WGS) entry which is preliminary data.</text>
</comment>
<reference evidence="1 2" key="1">
    <citation type="submission" date="2021-11" db="EMBL/GenBank/DDBJ databases">
        <title>Aliifidinibius sp. nov., a new bacterium isolated from saline soil.</title>
        <authorList>
            <person name="Galisteo C."/>
            <person name="De La Haba R."/>
            <person name="Sanchez-Porro C."/>
            <person name="Ventosa A."/>
        </authorList>
    </citation>
    <scope>NUCLEOTIDE SEQUENCE [LARGE SCALE GENOMIC DNA]</scope>
    <source>
        <strain evidence="1 2">KACC 190600</strain>
    </source>
</reference>
<dbReference type="RefSeq" id="WP_265788370.1">
    <property type="nucleotide sequence ID" value="NZ_BAABRS010000001.1"/>
</dbReference>
<dbReference type="Pfam" id="PF12224">
    <property type="entry name" value="Amidoligase_2"/>
    <property type="match status" value="1"/>
</dbReference>
<proteinExistence type="predicted"/>
<evidence type="ECO:0000313" key="2">
    <source>
        <dbReference type="Proteomes" id="UP001207337"/>
    </source>
</evidence>
<name>A0ABT3PX44_9BACT</name>
<accession>A0ABT3PX44</accession>
<sequence length="333" mass="38995">MAYRSPPVLYNENNEERKIGLELEFAGIGLERVADIITSIYGGEVRKNHRYYIEIRNTDLGDFRVELDARILQKMAEEDIFDTADIDIEERSFRKSIEDIIDKLAMSVVPVEIVMPPVSISKFGRLEDLRKKLWEEKAEGTKGSLVHAFGMHINIEAPVLDIETILKYLRAFLLLYPWLLEKLEIDISRKLSPFVDPFPKEFVLKVLDVGYEPSQKEFISDYIKFNPTRNRPLDLLPILAMLDEATVKRKLNGEKNTPRPTFHYRLPNSKIDDLSWTFAKEWNYWIAVEELVQKPEMIEKLAQLYVMRKEKTLVSFKKEWVESIVILLDLNEE</sequence>
<evidence type="ECO:0000313" key="1">
    <source>
        <dbReference type="EMBL" id="MCW9712419.1"/>
    </source>
</evidence>
<dbReference type="EMBL" id="JAJNDC010000001">
    <property type="protein sequence ID" value="MCW9712419.1"/>
    <property type="molecule type" value="Genomic_DNA"/>
</dbReference>
<keyword evidence="2" id="KW-1185">Reference proteome</keyword>
<organism evidence="1 2">
    <name type="scientific">Fodinibius salicampi</name>
    <dbReference type="NCBI Taxonomy" id="1920655"/>
    <lineage>
        <taxon>Bacteria</taxon>
        <taxon>Pseudomonadati</taxon>
        <taxon>Balneolota</taxon>
        <taxon>Balneolia</taxon>
        <taxon>Balneolales</taxon>
        <taxon>Balneolaceae</taxon>
        <taxon>Fodinibius</taxon>
    </lineage>
</organism>
<protein>
    <submittedName>
        <fullName evidence="1">Amidoligase family protein</fullName>
    </submittedName>
</protein>